<gene>
    <name evidence="1" type="ORF">ACOLOM_LOCUS7017</name>
</gene>
<evidence type="ECO:0000313" key="2">
    <source>
        <dbReference type="Proteomes" id="UP000789525"/>
    </source>
</evidence>
<accession>A0ACA9MTP6</accession>
<dbReference type="EMBL" id="CAJVPT010015310">
    <property type="protein sequence ID" value="CAG8610962.1"/>
    <property type="molecule type" value="Genomic_DNA"/>
</dbReference>
<dbReference type="Proteomes" id="UP000789525">
    <property type="component" value="Unassembled WGS sequence"/>
</dbReference>
<protein>
    <submittedName>
        <fullName evidence="1">3505_t:CDS:1</fullName>
    </submittedName>
</protein>
<comment type="caution">
    <text evidence="1">The sequence shown here is derived from an EMBL/GenBank/DDBJ whole genome shotgun (WGS) entry which is preliminary data.</text>
</comment>
<organism evidence="1 2">
    <name type="scientific">Acaulospora colombiana</name>
    <dbReference type="NCBI Taxonomy" id="27376"/>
    <lineage>
        <taxon>Eukaryota</taxon>
        <taxon>Fungi</taxon>
        <taxon>Fungi incertae sedis</taxon>
        <taxon>Mucoromycota</taxon>
        <taxon>Glomeromycotina</taxon>
        <taxon>Glomeromycetes</taxon>
        <taxon>Diversisporales</taxon>
        <taxon>Acaulosporaceae</taxon>
        <taxon>Acaulospora</taxon>
    </lineage>
</organism>
<evidence type="ECO:0000313" key="1">
    <source>
        <dbReference type="EMBL" id="CAG8610962.1"/>
    </source>
</evidence>
<keyword evidence="2" id="KW-1185">Reference proteome</keyword>
<reference evidence="1" key="1">
    <citation type="submission" date="2021-06" db="EMBL/GenBank/DDBJ databases">
        <authorList>
            <person name="Kallberg Y."/>
            <person name="Tangrot J."/>
            <person name="Rosling A."/>
        </authorList>
    </citation>
    <scope>NUCLEOTIDE SEQUENCE</scope>
    <source>
        <strain evidence="1">CL356</strain>
    </source>
</reference>
<sequence length="239" mass="26752">MWNFDFSSTSIVITRDTKEKLVVSIKRVDDLVDGDGFFLAKRISAVVVDFELKDDHLLLDSVPVKLGVNNVHVINAEFVPAGVKEEDIRKYNENFAIGLVKVEVNTKVESTIPFRKINISIRIIEIDGVKVSSNNTVEKFWEFKILETEDGDQNSEILPIPPVDDNTNTRIFLSSLSLTAIFGVIFLLVSSIANSAMTLASPNKFSKYQKVLQDEGSYGNMHGEVEKVIFVADDHKLKS</sequence>
<name>A0ACA9MTP6_9GLOM</name>
<proteinExistence type="predicted"/>